<gene>
    <name evidence="6" type="ORF">GN244_ATG02046</name>
</gene>
<comment type="subcellular location">
    <subcellularLocation>
        <location evidence="1 5">Secreted</location>
    </subcellularLocation>
</comment>
<accession>A0A833SCC3</accession>
<dbReference type="InterPro" id="IPR031825">
    <property type="entry name" value="RXLR"/>
</dbReference>
<feature type="signal peptide" evidence="5">
    <location>
        <begin position="1"/>
        <end position="23"/>
    </location>
</feature>
<dbReference type="Proteomes" id="UP000602510">
    <property type="component" value="Unassembled WGS sequence"/>
</dbReference>
<dbReference type="EMBL" id="WSZM01000043">
    <property type="protein sequence ID" value="KAF4045597.1"/>
    <property type="molecule type" value="Genomic_DNA"/>
</dbReference>
<evidence type="ECO:0000313" key="6">
    <source>
        <dbReference type="EMBL" id="KAF4045597.1"/>
    </source>
</evidence>
<keyword evidence="4 5" id="KW-0732">Signal</keyword>
<evidence type="ECO:0000256" key="1">
    <source>
        <dbReference type="ARBA" id="ARBA00004613"/>
    </source>
</evidence>
<name>A0A833SCC3_PHYIN</name>
<organism evidence="6 7">
    <name type="scientific">Phytophthora infestans</name>
    <name type="common">Potato late blight agent</name>
    <name type="synonym">Botrytis infestans</name>
    <dbReference type="NCBI Taxonomy" id="4787"/>
    <lineage>
        <taxon>Eukaryota</taxon>
        <taxon>Sar</taxon>
        <taxon>Stramenopiles</taxon>
        <taxon>Oomycota</taxon>
        <taxon>Peronosporomycetes</taxon>
        <taxon>Peronosporales</taxon>
        <taxon>Peronosporaceae</taxon>
        <taxon>Phytophthora</taxon>
    </lineage>
</organism>
<proteinExistence type="inferred from homology"/>
<feature type="chain" id="PRO_5044996696" description="RxLR effector protein" evidence="5">
    <location>
        <begin position="24"/>
        <end position="240"/>
    </location>
</feature>
<dbReference type="AlphaFoldDB" id="A0A833SCC3"/>
<sequence length="240" mass="26917">MRCHYFVLLAVAAFLAGANVAVATTDAQLSDARAVRASFNTKRALRSHTKATDHGEERAYKPSLSVVESLNNWMQRASKTILPDDVILVMASKAMTKKTSSSDAVFAMLQLDQGLKGILSNPNLKQFAYYLVLTEKAPSQALITKLISQYGDDVVAKYLFDIKHKAINVSEKLKAEARFWQGAQYVKWFDEGVTPALVRQKYNVHPETWYKNPYEGVYWEYTGVYAKLASKSNKPLPVEV</sequence>
<comment type="similarity">
    <text evidence="2 5">Belongs to the RxLR effector family.</text>
</comment>
<evidence type="ECO:0000256" key="4">
    <source>
        <dbReference type="ARBA" id="ARBA00022729"/>
    </source>
</evidence>
<evidence type="ECO:0000256" key="2">
    <source>
        <dbReference type="ARBA" id="ARBA00010400"/>
    </source>
</evidence>
<evidence type="ECO:0000256" key="3">
    <source>
        <dbReference type="ARBA" id="ARBA00022525"/>
    </source>
</evidence>
<evidence type="ECO:0000256" key="5">
    <source>
        <dbReference type="RuleBase" id="RU367124"/>
    </source>
</evidence>
<comment type="caution">
    <text evidence="6">The sequence shown here is derived from an EMBL/GenBank/DDBJ whole genome shotgun (WGS) entry which is preliminary data.</text>
</comment>
<dbReference type="SMR" id="A0A833SCC3"/>
<comment type="domain">
    <text evidence="5">The RxLR-dEER motif acts to carry the protein into the host cell cytoplasm through binding to cell surface phosphatidylinositol-3-phosphate.</text>
</comment>
<keyword evidence="3 5" id="KW-0964">Secreted</keyword>
<comment type="function">
    <text evidence="5">Effector that suppresses plant defense responses during pathogen infection.</text>
</comment>
<reference evidence="6" key="1">
    <citation type="submission" date="2020-04" db="EMBL/GenBank/DDBJ databases">
        <title>Hybrid Assembly of Korean Phytophthora infestans isolates.</title>
        <authorList>
            <person name="Prokchorchik M."/>
            <person name="Lee Y."/>
            <person name="Seo J."/>
            <person name="Cho J.-H."/>
            <person name="Park Y.-E."/>
            <person name="Jang D.-C."/>
            <person name="Im J.-S."/>
            <person name="Choi J.-G."/>
            <person name="Park H.-J."/>
            <person name="Lee G.-B."/>
            <person name="Lee Y.-G."/>
            <person name="Hong S.-Y."/>
            <person name="Cho K."/>
            <person name="Sohn K.H."/>
        </authorList>
    </citation>
    <scope>NUCLEOTIDE SEQUENCE</scope>
    <source>
        <strain evidence="6">KR_1_A1</strain>
    </source>
</reference>
<protein>
    <recommendedName>
        <fullName evidence="5">RxLR effector protein</fullName>
    </recommendedName>
</protein>
<evidence type="ECO:0000313" key="7">
    <source>
        <dbReference type="Proteomes" id="UP000602510"/>
    </source>
</evidence>
<keyword evidence="7" id="KW-1185">Reference proteome</keyword>
<dbReference type="Pfam" id="PF16810">
    <property type="entry name" value="RXLR"/>
    <property type="match status" value="1"/>
</dbReference>